<evidence type="ECO:0000256" key="1">
    <source>
        <dbReference type="ARBA" id="ARBA00022679"/>
    </source>
</evidence>
<dbReference type="PANTHER" id="PTHR42755">
    <property type="entry name" value="3-DEOXY-MANNO-OCTULOSONATE CYTIDYLYLTRANSFERASE"/>
    <property type="match status" value="1"/>
</dbReference>
<keyword evidence="1" id="KW-0808">Transferase</keyword>
<proteinExistence type="predicted"/>
<protein>
    <recommendedName>
        <fullName evidence="2">3-deoxy-D-manno-octulosonic-acid transferase N-terminal domain-containing protein</fullName>
    </recommendedName>
</protein>
<dbReference type="InterPro" id="IPR038107">
    <property type="entry name" value="Glycos_transf_N_sf"/>
</dbReference>
<sequence length="201" mass="22788">MSFLYHTIIGFSILVASPAIALRAIFSSNFRSDVLKRIFGYKILKTMNGCIWIHAASVGEVRLGKVLISALKEKGEARPIVLSTFTSAGFDQAKKEGVEHVFRMPPDFVLWIKPVLNHLCPAILVLIEAEMWPGLISECNRRKIPVLLANGRITQKSFDRYRSFSFVFKWIEKNISFFSMRTKKDADRVLGLGVDPEKVRV</sequence>
<dbReference type="PANTHER" id="PTHR42755:SF1">
    <property type="entry name" value="3-DEOXY-D-MANNO-OCTULOSONIC ACID TRANSFERASE, MITOCHONDRIAL-RELATED"/>
    <property type="match status" value="1"/>
</dbReference>
<dbReference type="GO" id="GO:0005886">
    <property type="term" value="C:plasma membrane"/>
    <property type="evidence" value="ECO:0007669"/>
    <property type="project" value="TreeGrafter"/>
</dbReference>
<name>A0A382DGP3_9ZZZZ</name>
<dbReference type="InterPro" id="IPR039901">
    <property type="entry name" value="Kdotransferase"/>
</dbReference>
<accession>A0A382DGP3</accession>
<dbReference type="GO" id="GO:0016740">
    <property type="term" value="F:transferase activity"/>
    <property type="evidence" value="ECO:0007669"/>
    <property type="project" value="UniProtKB-KW"/>
</dbReference>
<feature type="non-terminal residue" evidence="3">
    <location>
        <position position="201"/>
    </location>
</feature>
<dbReference type="Pfam" id="PF04413">
    <property type="entry name" value="Glycos_transf_N"/>
    <property type="match status" value="1"/>
</dbReference>
<dbReference type="InterPro" id="IPR007507">
    <property type="entry name" value="Glycos_transf_N"/>
</dbReference>
<dbReference type="GO" id="GO:0009245">
    <property type="term" value="P:lipid A biosynthetic process"/>
    <property type="evidence" value="ECO:0007669"/>
    <property type="project" value="TreeGrafter"/>
</dbReference>
<dbReference type="Gene3D" id="3.40.50.11720">
    <property type="entry name" value="3-Deoxy-D-manno-octulosonic-acid transferase, N-terminal domain"/>
    <property type="match status" value="1"/>
</dbReference>
<organism evidence="3">
    <name type="scientific">marine metagenome</name>
    <dbReference type="NCBI Taxonomy" id="408172"/>
    <lineage>
        <taxon>unclassified sequences</taxon>
        <taxon>metagenomes</taxon>
        <taxon>ecological metagenomes</taxon>
    </lineage>
</organism>
<feature type="domain" description="3-deoxy-D-manno-octulosonic-acid transferase N-terminal" evidence="2">
    <location>
        <begin position="39"/>
        <end position="201"/>
    </location>
</feature>
<evidence type="ECO:0000259" key="2">
    <source>
        <dbReference type="Pfam" id="PF04413"/>
    </source>
</evidence>
<dbReference type="AlphaFoldDB" id="A0A382DGP3"/>
<gene>
    <name evidence="3" type="ORF">METZ01_LOCUS190524</name>
</gene>
<reference evidence="3" key="1">
    <citation type="submission" date="2018-05" db="EMBL/GenBank/DDBJ databases">
        <authorList>
            <person name="Lanie J.A."/>
            <person name="Ng W.-L."/>
            <person name="Kazmierczak K.M."/>
            <person name="Andrzejewski T.M."/>
            <person name="Davidsen T.M."/>
            <person name="Wayne K.J."/>
            <person name="Tettelin H."/>
            <person name="Glass J.I."/>
            <person name="Rusch D."/>
            <person name="Podicherti R."/>
            <person name="Tsui H.-C.T."/>
            <person name="Winkler M.E."/>
        </authorList>
    </citation>
    <scope>NUCLEOTIDE SEQUENCE</scope>
</reference>
<evidence type="ECO:0000313" key="3">
    <source>
        <dbReference type="EMBL" id="SVB37670.1"/>
    </source>
</evidence>
<dbReference type="EMBL" id="UINC01039335">
    <property type="protein sequence ID" value="SVB37670.1"/>
    <property type="molecule type" value="Genomic_DNA"/>
</dbReference>